<comment type="caution">
    <text evidence="1">The sequence shown here is derived from an EMBL/GenBank/DDBJ whole genome shotgun (WGS) entry which is preliminary data.</text>
</comment>
<organism evidence="1 2">
    <name type="scientific">Rotaria sordida</name>
    <dbReference type="NCBI Taxonomy" id="392033"/>
    <lineage>
        <taxon>Eukaryota</taxon>
        <taxon>Metazoa</taxon>
        <taxon>Spiralia</taxon>
        <taxon>Gnathifera</taxon>
        <taxon>Rotifera</taxon>
        <taxon>Eurotatoria</taxon>
        <taxon>Bdelloidea</taxon>
        <taxon>Philodinida</taxon>
        <taxon>Philodinidae</taxon>
        <taxon>Rotaria</taxon>
    </lineage>
</organism>
<name>A0A815L064_9BILA</name>
<proteinExistence type="predicted"/>
<evidence type="ECO:0000313" key="2">
    <source>
        <dbReference type="Proteomes" id="UP000663870"/>
    </source>
</evidence>
<keyword evidence="2" id="KW-1185">Reference proteome</keyword>
<dbReference type="Proteomes" id="UP000663870">
    <property type="component" value="Unassembled WGS sequence"/>
</dbReference>
<evidence type="ECO:0000313" key="1">
    <source>
        <dbReference type="EMBL" id="CAF1402701.1"/>
    </source>
</evidence>
<protein>
    <submittedName>
        <fullName evidence="1">Uncharacterized protein</fullName>
    </submittedName>
</protein>
<accession>A0A815L064</accession>
<gene>
    <name evidence="1" type="ORF">JXQ802_LOCUS34798</name>
</gene>
<sequence>MKTTSLSIWNNHGLQHRSNNICEGFHNRLNHRIERSHPNIWSFIKCLQGEESRFRHMRIQLNAAAQGRPKTAATTAIQQRIDTLNERYLNNEIILQVLLDGLSTVMVKQHR</sequence>
<dbReference type="AlphaFoldDB" id="A0A815L064"/>
<reference evidence="1" key="1">
    <citation type="submission" date="2021-02" db="EMBL/GenBank/DDBJ databases">
        <authorList>
            <person name="Nowell W R."/>
        </authorList>
    </citation>
    <scope>NUCLEOTIDE SEQUENCE</scope>
</reference>
<dbReference type="EMBL" id="CAJNOL010001679">
    <property type="protein sequence ID" value="CAF1402701.1"/>
    <property type="molecule type" value="Genomic_DNA"/>
</dbReference>